<feature type="signal peptide" evidence="1">
    <location>
        <begin position="1"/>
        <end position="29"/>
    </location>
</feature>
<organism evidence="2 3">
    <name type="scientific">Phormidesmis priestleyi Ana</name>
    <dbReference type="NCBI Taxonomy" id="1666911"/>
    <lineage>
        <taxon>Bacteria</taxon>
        <taxon>Bacillati</taxon>
        <taxon>Cyanobacteriota</taxon>
        <taxon>Cyanophyceae</taxon>
        <taxon>Leptolyngbyales</taxon>
        <taxon>Leptolyngbyaceae</taxon>
        <taxon>Phormidesmis</taxon>
    </lineage>
</organism>
<dbReference type="EMBL" id="LJZR01000003">
    <property type="protein sequence ID" value="KPQ36968.1"/>
    <property type="molecule type" value="Genomic_DNA"/>
</dbReference>
<gene>
    <name evidence="2" type="ORF">HLUCCA11_03365</name>
</gene>
<comment type="caution">
    <text evidence="2">The sequence shown here is derived from an EMBL/GenBank/DDBJ whole genome shotgun (WGS) entry which is preliminary data.</text>
</comment>
<evidence type="ECO:0000313" key="2">
    <source>
        <dbReference type="EMBL" id="KPQ36968.1"/>
    </source>
</evidence>
<name>A0A0P8BSG0_9CYAN</name>
<proteinExistence type="predicted"/>
<keyword evidence="1" id="KW-0732">Signal</keyword>
<dbReference type="Proteomes" id="UP000050465">
    <property type="component" value="Unassembled WGS sequence"/>
</dbReference>
<accession>A0A0P8BSG0</accession>
<protein>
    <submittedName>
        <fullName evidence="2">Uncharacterized protein</fullName>
    </submittedName>
</protein>
<feature type="chain" id="PRO_5006148570" evidence="1">
    <location>
        <begin position="30"/>
        <end position="204"/>
    </location>
</feature>
<dbReference type="AlphaFoldDB" id="A0A0P8BSG0"/>
<reference evidence="2 3" key="1">
    <citation type="submission" date="2015-09" db="EMBL/GenBank/DDBJ databases">
        <title>Identification and resolution of microdiversity through metagenomic sequencing of parallel consortia.</title>
        <authorList>
            <person name="Nelson W.C."/>
            <person name="Romine M.F."/>
            <person name="Lindemann S.R."/>
        </authorList>
    </citation>
    <scope>NUCLEOTIDE SEQUENCE [LARGE SCALE GENOMIC DNA]</scope>
    <source>
        <strain evidence="2">Ana</strain>
    </source>
</reference>
<evidence type="ECO:0000256" key="1">
    <source>
        <dbReference type="SAM" id="SignalP"/>
    </source>
</evidence>
<sequence>MMSTLRLSLLGICGGIVSSLATLALPAAAQVLPATAPLVAPAAAGETTRYSDDLMRVDFPTDWKIDVSDEGLMIANVTTEEAQLVATQIARIAASPGAVVNANIDSFIDEGAAVGRYRAVTIDGQDALVIWLSERPGVLSDAIATFIGYGNETVLLFSRYSAENATAEESILQMHLSFANLALENPTLENPILEDPTLDNDSAE</sequence>
<evidence type="ECO:0000313" key="3">
    <source>
        <dbReference type="Proteomes" id="UP000050465"/>
    </source>
</evidence>